<dbReference type="NCBIfam" id="TIGR02681">
    <property type="entry name" value="phage_pRha"/>
    <property type="match status" value="1"/>
</dbReference>
<evidence type="ECO:0000313" key="2">
    <source>
        <dbReference type="Proteomes" id="UP000033423"/>
    </source>
</evidence>
<proteinExistence type="predicted"/>
<organism evidence="1 2">
    <name type="scientific">Candidatus Magnetobacterium bavaricum</name>
    <dbReference type="NCBI Taxonomy" id="29290"/>
    <lineage>
        <taxon>Bacteria</taxon>
        <taxon>Pseudomonadati</taxon>
        <taxon>Nitrospirota</taxon>
        <taxon>Thermodesulfovibrionia</taxon>
        <taxon>Thermodesulfovibrionales</taxon>
        <taxon>Candidatus Magnetobacteriaceae</taxon>
        <taxon>Candidatus Magnetobacterium</taxon>
    </lineage>
</organism>
<dbReference type="InterPro" id="IPR014054">
    <property type="entry name" value="Phage_regulatory_Rha"/>
</dbReference>
<sequence>MTQTEEKSKGKMPRSKKFRLTNLGQDVIVFIDKGKTFTTSLVVAEKFGKRHDNVVQTIRNLNDHSDNFWLLNFKERKYIDDRGKEQPMFELTKDGFVFLVMRFTGKEAMTWQKKFIAAFNHMERLLHQRSIDKNDTSTLIARYEGKVSRAFDTDITKTHQPYAKTQGSTEKLKTRIINQTRTVYSYLYYDYKWGMPLPDNHRDLMPREVLMQCKRLEDAQALMTIEGEAKGLNYKDIKKNQKSAMAVLAERFGRFSIKDVLTQVSI</sequence>
<dbReference type="Pfam" id="PF09669">
    <property type="entry name" value="Phage_pRha"/>
    <property type="match status" value="1"/>
</dbReference>
<protein>
    <submittedName>
        <fullName evidence="1">Phage regulatory protein, Rha</fullName>
    </submittedName>
</protein>
<name>A0A0F3GMG5_9BACT</name>
<dbReference type="AlphaFoldDB" id="A0A0F3GMG5"/>
<dbReference type="EMBL" id="LACI01002527">
    <property type="protein sequence ID" value="KJU81858.1"/>
    <property type="molecule type" value="Genomic_DNA"/>
</dbReference>
<comment type="caution">
    <text evidence="1">The sequence shown here is derived from an EMBL/GenBank/DDBJ whole genome shotgun (WGS) entry which is preliminary data.</text>
</comment>
<evidence type="ECO:0000313" key="1">
    <source>
        <dbReference type="EMBL" id="KJU81858.1"/>
    </source>
</evidence>
<dbReference type="Proteomes" id="UP000033423">
    <property type="component" value="Unassembled WGS sequence"/>
</dbReference>
<reference evidence="1 2" key="1">
    <citation type="submission" date="2015-02" db="EMBL/GenBank/DDBJ databases">
        <title>Single-cell genomics of uncultivated deep-branching MTB reveals a conserved set of magnetosome genes.</title>
        <authorList>
            <person name="Kolinko S."/>
            <person name="Richter M."/>
            <person name="Glockner F.O."/>
            <person name="Brachmann A."/>
            <person name="Schuler D."/>
        </authorList>
    </citation>
    <scope>NUCLEOTIDE SEQUENCE [LARGE SCALE GENOMIC DNA]</scope>
    <source>
        <strain evidence="1">TM-1</strain>
    </source>
</reference>
<keyword evidence="2" id="KW-1185">Reference proteome</keyword>
<gene>
    <name evidence="1" type="ORF">MBAV_005943</name>
</gene>
<accession>A0A0F3GMG5</accession>